<dbReference type="EMBL" id="JARSFG010000010">
    <property type="protein sequence ID" value="MEC1178228.1"/>
    <property type="molecule type" value="Genomic_DNA"/>
</dbReference>
<name>A0AAW9NQR5_9BACL</name>
<evidence type="ECO:0000313" key="1">
    <source>
        <dbReference type="EMBL" id="MEC1178228.1"/>
    </source>
</evidence>
<reference evidence="1 2" key="1">
    <citation type="submission" date="2023-03" db="EMBL/GenBank/DDBJ databases">
        <title>Bacillus Genome Sequencing.</title>
        <authorList>
            <person name="Dunlap C."/>
        </authorList>
    </citation>
    <scope>NUCLEOTIDE SEQUENCE [LARGE SCALE GENOMIC DNA]</scope>
    <source>
        <strain evidence="1 2">B-59205</strain>
    </source>
</reference>
<sequence length="43" mass="5237">MKIIMYQGEVDETDRKEQLLEQYYTKVFRYCLCITICLSRLAK</sequence>
<dbReference type="Proteomes" id="UP001344888">
    <property type="component" value="Unassembled WGS sequence"/>
</dbReference>
<gene>
    <name evidence="1" type="ORF">P9B03_07005</name>
</gene>
<accession>A0AAW9NQR5</accession>
<dbReference type="RefSeq" id="WP_326122773.1">
    <property type="nucleotide sequence ID" value="NZ_JARSFG010000010.1"/>
</dbReference>
<dbReference type="AlphaFoldDB" id="A0AAW9NQR5"/>
<proteinExistence type="predicted"/>
<comment type="caution">
    <text evidence="1">The sequence shown here is derived from an EMBL/GenBank/DDBJ whole genome shotgun (WGS) entry which is preliminary data.</text>
</comment>
<organism evidence="1 2">
    <name type="scientific">Metasolibacillus meyeri</name>
    <dbReference type="NCBI Taxonomy" id="1071052"/>
    <lineage>
        <taxon>Bacteria</taxon>
        <taxon>Bacillati</taxon>
        <taxon>Bacillota</taxon>
        <taxon>Bacilli</taxon>
        <taxon>Bacillales</taxon>
        <taxon>Caryophanaceae</taxon>
        <taxon>Metasolibacillus</taxon>
    </lineage>
</organism>
<protein>
    <submittedName>
        <fullName evidence="1">Uncharacterized protein</fullName>
    </submittedName>
</protein>
<keyword evidence="2" id="KW-1185">Reference proteome</keyword>
<evidence type="ECO:0000313" key="2">
    <source>
        <dbReference type="Proteomes" id="UP001344888"/>
    </source>
</evidence>